<feature type="transmembrane region" description="Helical" evidence="1">
    <location>
        <begin position="109"/>
        <end position="132"/>
    </location>
</feature>
<feature type="transmembrane region" description="Helical" evidence="1">
    <location>
        <begin position="73"/>
        <end position="97"/>
    </location>
</feature>
<keyword evidence="1" id="KW-0812">Transmembrane</keyword>
<accession>A0ABU1Y2U6</accession>
<proteinExistence type="predicted"/>
<evidence type="ECO:0000313" key="2">
    <source>
        <dbReference type="EMBL" id="MDR7194780.1"/>
    </source>
</evidence>
<name>A0ABU1Y2U6_9GAMM</name>
<protein>
    <recommendedName>
        <fullName evidence="4">DUF2335 domain-containing protein</fullName>
    </recommendedName>
</protein>
<dbReference type="RefSeq" id="WP_310238536.1">
    <property type="nucleotide sequence ID" value="NZ_JAVDWO010000019.1"/>
</dbReference>
<dbReference type="EMBL" id="JAVDWO010000019">
    <property type="protein sequence ID" value="MDR7194780.1"/>
    <property type="molecule type" value="Genomic_DNA"/>
</dbReference>
<comment type="caution">
    <text evidence="2">The sequence shown here is derived from an EMBL/GenBank/DDBJ whole genome shotgun (WGS) entry which is preliminary data.</text>
</comment>
<sequence length="141" mass="14426">MNRVPGLESNDARWQAQERALTGVSSDAGDALLQHALRTLPSSLPPTDFAAGVAHAATQVRASNAKADRNDQILVKMLGAAMAGSAVICAFVYGNAIATTAVSLLGENALQWAGLGGLCVSVSVLPWAGVLAHTRRVGHGG</sequence>
<dbReference type="Proteomes" id="UP001256588">
    <property type="component" value="Unassembled WGS sequence"/>
</dbReference>
<gene>
    <name evidence="2" type="ORF">J2W68_003528</name>
</gene>
<evidence type="ECO:0000256" key="1">
    <source>
        <dbReference type="SAM" id="Phobius"/>
    </source>
</evidence>
<keyword evidence="3" id="KW-1185">Reference proteome</keyword>
<evidence type="ECO:0008006" key="4">
    <source>
        <dbReference type="Google" id="ProtNLM"/>
    </source>
</evidence>
<evidence type="ECO:0000313" key="3">
    <source>
        <dbReference type="Proteomes" id="UP001256588"/>
    </source>
</evidence>
<organism evidence="2 3">
    <name type="scientific">Luteimonas terrae</name>
    <dbReference type="NCBI Taxonomy" id="1530191"/>
    <lineage>
        <taxon>Bacteria</taxon>
        <taxon>Pseudomonadati</taxon>
        <taxon>Pseudomonadota</taxon>
        <taxon>Gammaproteobacteria</taxon>
        <taxon>Lysobacterales</taxon>
        <taxon>Lysobacteraceae</taxon>
        <taxon>Luteimonas</taxon>
    </lineage>
</organism>
<reference evidence="2 3" key="1">
    <citation type="submission" date="2023-07" db="EMBL/GenBank/DDBJ databases">
        <title>Sorghum-associated microbial communities from plants grown in Nebraska, USA.</title>
        <authorList>
            <person name="Schachtman D."/>
        </authorList>
    </citation>
    <scope>NUCLEOTIDE SEQUENCE [LARGE SCALE GENOMIC DNA]</scope>
    <source>
        <strain evidence="2 3">4099</strain>
    </source>
</reference>
<keyword evidence="1" id="KW-0472">Membrane</keyword>
<keyword evidence="1" id="KW-1133">Transmembrane helix</keyword>